<dbReference type="InterPro" id="IPR007263">
    <property type="entry name" value="DCC1-like"/>
</dbReference>
<reference evidence="1 2" key="1">
    <citation type="journal article" date="2014" name="Genome Announc.">
        <title>Genome Sequence of a Promising Hydrogen-Producing Facultative Anaerobic Bacterium, Brevundimonas naejangsanensis Strain B1.</title>
        <authorList>
            <person name="Su H."/>
            <person name="Zhang T."/>
            <person name="Bao M."/>
            <person name="Jiang Y."/>
            <person name="Wang Y."/>
            <person name="Tan T."/>
        </authorList>
    </citation>
    <scope>NUCLEOTIDE SEQUENCE [LARGE SCALE GENOMIC DNA]</scope>
    <source>
        <strain evidence="1 2">B1</strain>
    </source>
</reference>
<dbReference type="Proteomes" id="UP000077603">
    <property type="component" value="Chromosome"/>
</dbReference>
<dbReference type="AlphaFoldDB" id="A0A172Y402"/>
<name>A0A172Y402_9CAUL</name>
<dbReference type="PANTHER" id="PTHR34290:SF2">
    <property type="entry name" value="OS04G0668800 PROTEIN"/>
    <property type="match status" value="1"/>
</dbReference>
<evidence type="ECO:0008006" key="3">
    <source>
        <dbReference type="Google" id="ProtNLM"/>
    </source>
</evidence>
<evidence type="ECO:0000313" key="1">
    <source>
        <dbReference type="EMBL" id="ANF53825.1"/>
    </source>
</evidence>
<dbReference type="EMBL" id="CP015614">
    <property type="protein sequence ID" value="ANF53825.1"/>
    <property type="molecule type" value="Genomic_DNA"/>
</dbReference>
<dbReference type="STRING" id="588932.DA69_03090"/>
<dbReference type="RefSeq" id="WP_025977511.1">
    <property type="nucleotide sequence ID" value="NZ_CP015614.1"/>
</dbReference>
<protein>
    <recommendedName>
        <fullName evidence="3">DUF393 domain-containing protein</fullName>
    </recommendedName>
</protein>
<organism evidence="1 2">
    <name type="scientific">Brevundimonas naejangsanensis</name>
    <dbReference type="NCBI Taxonomy" id="588932"/>
    <lineage>
        <taxon>Bacteria</taxon>
        <taxon>Pseudomonadati</taxon>
        <taxon>Pseudomonadota</taxon>
        <taxon>Alphaproteobacteria</taxon>
        <taxon>Caulobacterales</taxon>
        <taxon>Caulobacteraceae</taxon>
        <taxon>Brevundimonas</taxon>
    </lineage>
</organism>
<dbReference type="Pfam" id="PF04134">
    <property type="entry name" value="DCC1-like"/>
    <property type="match status" value="1"/>
</dbReference>
<sequence length="120" mass="13929">MIVYYDGGCPLCSREIRVMRRLDRHRRLSFLDVTRHDVGDMDRDALLRQFHVRGTDGQTVSGAAAFAAVWRELPALNWLGRLATIRPVAAVLEWAYRGFLRLRPRLQRVVRRLEREGEGV</sequence>
<dbReference type="OrthoDB" id="9801773at2"/>
<gene>
    <name evidence="1" type="ORF">DA69_03090</name>
</gene>
<dbReference type="GO" id="GO:0015035">
    <property type="term" value="F:protein-disulfide reductase activity"/>
    <property type="evidence" value="ECO:0007669"/>
    <property type="project" value="InterPro"/>
</dbReference>
<dbReference type="KEGG" id="bne:DA69_03090"/>
<accession>A0A172Y402</accession>
<evidence type="ECO:0000313" key="2">
    <source>
        <dbReference type="Proteomes" id="UP000077603"/>
    </source>
</evidence>
<keyword evidence="2" id="KW-1185">Reference proteome</keyword>
<dbReference type="PANTHER" id="PTHR34290">
    <property type="entry name" value="SI:CH73-390P7.2"/>
    <property type="match status" value="1"/>
</dbReference>
<proteinExistence type="predicted"/>
<dbReference type="InterPro" id="IPR044691">
    <property type="entry name" value="DCC1_Trx"/>
</dbReference>